<evidence type="ECO:0000256" key="1">
    <source>
        <dbReference type="SAM" id="Phobius"/>
    </source>
</evidence>
<accession>A0ABU6QNP0</accession>
<comment type="caution">
    <text evidence="2">The sequence shown here is derived from an EMBL/GenBank/DDBJ whole genome shotgun (WGS) entry which is preliminary data.</text>
</comment>
<gene>
    <name evidence="2" type="ORF">PIB30_068583</name>
</gene>
<evidence type="ECO:0000313" key="2">
    <source>
        <dbReference type="EMBL" id="MED6113188.1"/>
    </source>
</evidence>
<keyword evidence="1" id="KW-0472">Membrane</keyword>
<keyword evidence="1" id="KW-1133">Transmembrane helix</keyword>
<reference evidence="2 3" key="1">
    <citation type="journal article" date="2023" name="Plants (Basel)">
        <title>Bridging the Gap: Combining Genomics and Transcriptomics Approaches to Understand Stylosanthes scabra, an Orphan Legume from the Brazilian Caatinga.</title>
        <authorList>
            <person name="Ferreira-Neto J.R.C."/>
            <person name="da Silva M.D."/>
            <person name="Binneck E."/>
            <person name="de Melo N.F."/>
            <person name="da Silva R.H."/>
            <person name="de Melo A.L.T.M."/>
            <person name="Pandolfi V."/>
            <person name="Bustamante F.O."/>
            <person name="Brasileiro-Vidal A.C."/>
            <person name="Benko-Iseppon A.M."/>
        </authorList>
    </citation>
    <scope>NUCLEOTIDE SEQUENCE [LARGE SCALE GENOMIC DNA]</scope>
    <source>
        <tissue evidence="2">Leaves</tissue>
    </source>
</reference>
<proteinExistence type="predicted"/>
<dbReference type="Proteomes" id="UP001341840">
    <property type="component" value="Unassembled WGS sequence"/>
</dbReference>
<keyword evidence="1" id="KW-0812">Transmembrane</keyword>
<keyword evidence="3" id="KW-1185">Reference proteome</keyword>
<organism evidence="2 3">
    <name type="scientific">Stylosanthes scabra</name>
    <dbReference type="NCBI Taxonomy" id="79078"/>
    <lineage>
        <taxon>Eukaryota</taxon>
        <taxon>Viridiplantae</taxon>
        <taxon>Streptophyta</taxon>
        <taxon>Embryophyta</taxon>
        <taxon>Tracheophyta</taxon>
        <taxon>Spermatophyta</taxon>
        <taxon>Magnoliopsida</taxon>
        <taxon>eudicotyledons</taxon>
        <taxon>Gunneridae</taxon>
        <taxon>Pentapetalae</taxon>
        <taxon>rosids</taxon>
        <taxon>fabids</taxon>
        <taxon>Fabales</taxon>
        <taxon>Fabaceae</taxon>
        <taxon>Papilionoideae</taxon>
        <taxon>50 kb inversion clade</taxon>
        <taxon>dalbergioids sensu lato</taxon>
        <taxon>Dalbergieae</taxon>
        <taxon>Pterocarpus clade</taxon>
        <taxon>Stylosanthes</taxon>
    </lineage>
</organism>
<evidence type="ECO:0000313" key="3">
    <source>
        <dbReference type="Proteomes" id="UP001341840"/>
    </source>
</evidence>
<protein>
    <submittedName>
        <fullName evidence="2">Uncharacterized protein</fullName>
    </submittedName>
</protein>
<feature type="transmembrane region" description="Helical" evidence="1">
    <location>
        <begin position="33"/>
        <end position="52"/>
    </location>
</feature>
<sequence>MKENPTQPLPFAVVEVVVLAGPLLLTSHDATTVLAVTPFAVIVVLSFSLLSLPVQPPSLSLRCCRPFSSLVGASVLVGCFNEVVLVIASEGVNLNAIEEELNKQCQSLLRGEFAGKAHPQFHSFMMYLRS</sequence>
<name>A0ABU6QNP0_9FABA</name>
<dbReference type="EMBL" id="JASCZI010000738">
    <property type="protein sequence ID" value="MED6113188.1"/>
    <property type="molecule type" value="Genomic_DNA"/>
</dbReference>